<dbReference type="Proteomes" id="UP001501166">
    <property type="component" value="Unassembled WGS sequence"/>
</dbReference>
<dbReference type="SUPFAM" id="SSF143120">
    <property type="entry name" value="YefM-like"/>
    <property type="match status" value="1"/>
</dbReference>
<gene>
    <name evidence="3" type="ORF">GCM10008932_17410</name>
</gene>
<evidence type="ECO:0000256" key="1">
    <source>
        <dbReference type="ARBA" id="ARBA00009981"/>
    </source>
</evidence>
<comment type="caution">
    <text evidence="3">The sequence shown here is derived from an EMBL/GenBank/DDBJ whole genome shotgun (WGS) entry which is preliminary data.</text>
</comment>
<dbReference type="EMBL" id="BAAACW010000110">
    <property type="protein sequence ID" value="GAA0365739.1"/>
    <property type="molecule type" value="Genomic_DNA"/>
</dbReference>
<sequence length="109" mass="12373">MTLEMMGDIAKGSITDVKNSPMDVFKLSAELNQAVYILNRNNVAGVVLDKELYEKMAQTIEELAEKLHDAEVYKRIQEHDSQENPVTYSLEESGIDLSDVEYSEDDGWE</sequence>
<accession>A0ABN0XJW4</accession>
<reference evidence="3 4" key="1">
    <citation type="journal article" date="2019" name="Int. J. Syst. Evol. Microbiol.">
        <title>The Global Catalogue of Microorganisms (GCM) 10K type strain sequencing project: providing services to taxonomists for standard genome sequencing and annotation.</title>
        <authorList>
            <consortium name="The Broad Institute Genomics Platform"/>
            <consortium name="The Broad Institute Genome Sequencing Center for Infectious Disease"/>
            <person name="Wu L."/>
            <person name="Ma J."/>
        </authorList>
    </citation>
    <scope>NUCLEOTIDE SEQUENCE [LARGE SCALE GENOMIC DNA]</scope>
    <source>
        <strain evidence="3 4">JCM 12662</strain>
    </source>
</reference>
<evidence type="ECO:0000256" key="2">
    <source>
        <dbReference type="SAM" id="MobiDB-lite"/>
    </source>
</evidence>
<feature type="compositionally biased region" description="Acidic residues" evidence="2">
    <location>
        <begin position="98"/>
        <end position="109"/>
    </location>
</feature>
<organism evidence="3 4">
    <name type="scientific">Alkalibacterium iburiense</name>
    <dbReference type="NCBI Taxonomy" id="290589"/>
    <lineage>
        <taxon>Bacteria</taxon>
        <taxon>Bacillati</taxon>
        <taxon>Bacillota</taxon>
        <taxon>Bacilli</taxon>
        <taxon>Lactobacillales</taxon>
        <taxon>Carnobacteriaceae</taxon>
        <taxon>Alkalibacterium</taxon>
    </lineage>
</organism>
<evidence type="ECO:0000313" key="3">
    <source>
        <dbReference type="EMBL" id="GAA0365739.1"/>
    </source>
</evidence>
<protein>
    <recommendedName>
        <fullName evidence="5">Antitoxin</fullName>
    </recommendedName>
</protein>
<evidence type="ECO:0008006" key="5">
    <source>
        <dbReference type="Google" id="ProtNLM"/>
    </source>
</evidence>
<evidence type="ECO:0000313" key="4">
    <source>
        <dbReference type="Proteomes" id="UP001501166"/>
    </source>
</evidence>
<comment type="similarity">
    <text evidence="1">Belongs to the phD/YefM antitoxin family.</text>
</comment>
<dbReference type="InterPro" id="IPR036165">
    <property type="entry name" value="YefM-like_sf"/>
</dbReference>
<feature type="region of interest" description="Disordered" evidence="2">
    <location>
        <begin position="81"/>
        <end position="109"/>
    </location>
</feature>
<keyword evidence="4" id="KW-1185">Reference proteome</keyword>
<name>A0ABN0XJW4_9LACT</name>
<proteinExistence type="inferred from homology"/>
<dbReference type="RefSeq" id="WP_343755744.1">
    <property type="nucleotide sequence ID" value="NZ_BAAACW010000110.1"/>
</dbReference>